<sequence>MDRVSGILASWLNRGLSYAGRLQLIVSVLTSLQVFWASYLCLPKKVLNIIEQKFRSFLWRGIEGDSKGAKICWSDICLPKKEGGLGIKDLSSWNKALMIRHIWILSYGTNNLWSSWIKAYHLKGSNLWEAKTPCTCSWNWRKFLHLRPLVRPIIQHYIGNGSSTSLWFDNWHPDGPLLSKWSPCVVYDSGLPIHATVSSIVHGDSWSWPAAMSIDLFEIRSRMPSYNPNSNVNDKACWLPSSNGTYSASSTLASLRTPHPFVPWFKLVWFSQNIPRMSFILWVAIRGRLSTRDRIHKYDPMVVTTCVLCNTHSESHAHLFFECLFSRAIWTQLMNICGSPWNGLCWNAFIDWASTHWRGNSPAIVANKLCLGVAVYHIWRERNCRIFEGTQKTSLVVARSIIDTIRCRLSSFNLKNHPIIALNWNVNSS</sequence>
<dbReference type="PANTHER" id="PTHR33116:SF84">
    <property type="entry name" value="RNA-DIRECTED DNA POLYMERASE"/>
    <property type="match status" value="1"/>
</dbReference>
<dbReference type="EMBL" id="JANJYJ010000002">
    <property type="protein sequence ID" value="KAK3225785.1"/>
    <property type="molecule type" value="Genomic_DNA"/>
</dbReference>
<evidence type="ECO:0000259" key="1">
    <source>
        <dbReference type="Pfam" id="PF13966"/>
    </source>
</evidence>
<keyword evidence="3" id="KW-1185">Reference proteome</keyword>
<dbReference type="Pfam" id="PF13966">
    <property type="entry name" value="zf-RVT"/>
    <property type="match status" value="1"/>
</dbReference>
<gene>
    <name evidence="2" type="ORF">Dsin_005647</name>
</gene>
<protein>
    <recommendedName>
        <fullName evidence="1">Reverse transcriptase zinc-binding domain-containing protein</fullName>
    </recommendedName>
</protein>
<reference evidence="2" key="1">
    <citation type="journal article" date="2023" name="Plant J.">
        <title>Genome sequences and population genomics provide insights into the demographic history, inbreeding, and mutation load of two 'living fossil' tree species of Dipteronia.</title>
        <authorList>
            <person name="Feng Y."/>
            <person name="Comes H.P."/>
            <person name="Chen J."/>
            <person name="Zhu S."/>
            <person name="Lu R."/>
            <person name="Zhang X."/>
            <person name="Li P."/>
            <person name="Qiu J."/>
            <person name="Olsen K.M."/>
            <person name="Qiu Y."/>
        </authorList>
    </citation>
    <scope>NUCLEOTIDE SEQUENCE</scope>
    <source>
        <strain evidence="2">NBL</strain>
    </source>
</reference>
<proteinExistence type="predicted"/>
<dbReference type="Proteomes" id="UP001281410">
    <property type="component" value="Unassembled WGS sequence"/>
</dbReference>
<dbReference type="PANTHER" id="PTHR33116">
    <property type="entry name" value="REVERSE TRANSCRIPTASE ZINC-BINDING DOMAIN-CONTAINING PROTEIN-RELATED-RELATED"/>
    <property type="match status" value="1"/>
</dbReference>
<name>A0AAE0AXQ3_9ROSI</name>
<organism evidence="2 3">
    <name type="scientific">Dipteronia sinensis</name>
    <dbReference type="NCBI Taxonomy" id="43782"/>
    <lineage>
        <taxon>Eukaryota</taxon>
        <taxon>Viridiplantae</taxon>
        <taxon>Streptophyta</taxon>
        <taxon>Embryophyta</taxon>
        <taxon>Tracheophyta</taxon>
        <taxon>Spermatophyta</taxon>
        <taxon>Magnoliopsida</taxon>
        <taxon>eudicotyledons</taxon>
        <taxon>Gunneridae</taxon>
        <taxon>Pentapetalae</taxon>
        <taxon>rosids</taxon>
        <taxon>malvids</taxon>
        <taxon>Sapindales</taxon>
        <taxon>Sapindaceae</taxon>
        <taxon>Hippocastanoideae</taxon>
        <taxon>Acereae</taxon>
        <taxon>Dipteronia</taxon>
    </lineage>
</organism>
<evidence type="ECO:0000313" key="2">
    <source>
        <dbReference type="EMBL" id="KAK3225785.1"/>
    </source>
</evidence>
<dbReference type="InterPro" id="IPR026960">
    <property type="entry name" value="RVT-Znf"/>
</dbReference>
<dbReference type="AlphaFoldDB" id="A0AAE0AXQ3"/>
<feature type="domain" description="Reverse transcriptase zinc-binding" evidence="1">
    <location>
        <begin position="246"/>
        <end position="330"/>
    </location>
</feature>
<comment type="caution">
    <text evidence="2">The sequence shown here is derived from an EMBL/GenBank/DDBJ whole genome shotgun (WGS) entry which is preliminary data.</text>
</comment>
<evidence type="ECO:0000313" key="3">
    <source>
        <dbReference type="Proteomes" id="UP001281410"/>
    </source>
</evidence>
<accession>A0AAE0AXQ3</accession>